<dbReference type="SUPFAM" id="SSF53850">
    <property type="entry name" value="Periplasmic binding protein-like II"/>
    <property type="match status" value="1"/>
</dbReference>
<keyword evidence="2" id="KW-0418">Kinase</keyword>
<sequence length="283" mass="31417">MNFFKRFIIYTFFVFLSVTAFAQTTSFSEAKQKGSGSLEYFYVETPGFIENAGGGQQGICPDILTGFESWVKSQYGITLTTKFVPTPKQSFPVFMNKVKSAGAGVIGVGGVTITETRKKSYSFSHPYINNISILATNSSVPTIKSPAEISSAFANMTALSVKGTTNEKALLEIKKKYFPSLKIEYLPSNMYVSKKIAENPKYFSIVDLGYFLASLKKYRSIKRQPVMDEANEVLGFVMPKGSDWAPVLSKYLREVYLNSPQYRKSIATHLGPSALKLLDSYAN</sequence>
<dbReference type="AlphaFoldDB" id="A0A4D7JBM8"/>
<keyword evidence="2" id="KW-0723">Serine/threonine-protein kinase</keyword>
<organism evidence="2 3">
    <name type="scientific">Mangrovivirga cuniculi</name>
    <dbReference type="NCBI Taxonomy" id="2715131"/>
    <lineage>
        <taxon>Bacteria</taxon>
        <taxon>Pseudomonadati</taxon>
        <taxon>Bacteroidota</taxon>
        <taxon>Cytophagia</taxon>
        <taxon>Cytophagales</taxon>
        <taxon>Mangrovivirgaceae</taxon>
        <taxon>Mangrovivirga</taxon>
    </lineage>
</organism>
<dbReference type="Proteomes" id="UP000298616">
    <property type="component" value="Chromosome"/>
</dbReference>
<dbReference type="Gene3D" id="3.40.190.10">
    <property type="entry name" value="Periplasmic binding protein-like II"/>
    <property type="match status" value="2"/>
</dbReference>
<proteinExistence type="predicted"/>
<dbReference type="OrthoDB" id="973690at2"/>
<evidence type="ECO:0000313" key="2">
    <source>
        <dbReference type="EMBL" id="QCK13789.1"/>
    </source>
</evidence>
<dbReference type="GO" id="GO:0004674">
    <property type="term" value="F:protein serine/threonine kinase activity"/>
    <property type="evidence" value="ECO:0007669"/>
    <property type="project" value="UniProtKB-KW"/>
</dbReference>
<keyword evidence="3" id="KW-1185">Reference proteome</keyword>
<dbReference type="KEGG" id="fpf:DCC35_02950"/>
<evidence type="ECO:0000256" key="1">
    <source>
        <dbReference type="SAM" id="SignalP"/>
    </source>
</evidence>
<keyword evidence="2" id="KW-0808">Transferase</keyword>
<protein>
    <submittedName>
        <fullName evidence="2">Serine/threonine protein kinase</fullName>
    </submittedName>
</protein>
<dbReference type="EMBL" id="CP028923">
    <property type="protein sequence ID" value="QCK13789.1"/>
    <property type="molecule type" value="Genomic_DNA"/>
</dbReference>
<dbReference type="RefSeq" id="WP_137089383.1">
    <property type="nucleotide sequence ID" value="NZ_CP028923.1"/>
</dbReference>
<feature type="chain" id="PRO_5020456127" evidence="1">
    <location>
        <begin position="23"/>
        <end position="283"/>
    </location>
</feature>
<accession>A0A4D7JBM8</accession>
<gene>
    <name evidence="2" type="ORF">DCC35_02950</name>
</gene>
<evidence type="ECO:0000313" key="3">
    <source>
        <dbReference type="Proteomes" id="UP000298616"/>
    </source>
</evidence>
<reference evidence="2 3" key="1">
    <citation type="submission" date="2018-04" db="EMBL/GenBank/DDBJ databases">
        <title>Complete genome uncultured novel isolate.</title>
        <authorList>
            <person name="Merlino G."/>
        </authorList>
    </citation>
    <scope>NUCLEOTIDE SEQUENCE [LARGE SCALE GENOMIC DNA]</scope>
    <source>
        <strain evidence="3">R1DC9</strain>
    </source>
</reference>
<keyword evidence="1" id="KW-0732">Signal</keyword>
<feature type="signal peptide" evidence="1">
    <location>
        <begin position="1"/>
        <end position="22"/>
    </location>
</feature>
<name>A0A4D7JBM8_9BACT</name>